<feature type="domain" description="Rab-GAP TBC" evidence="3">
    <location>
        <begin position="46"/>
        <end position="293"/>
    </location>
</feature>
<dbReference type="InterPro" id="IPR000195">
    <property type="entry name" value="Rab-GAP-TBC_dom"/>
</dbReference>
<organism evidence="4 5">
    <name type="scientific">Prymnesium parvum</name>
    <name type="common">Toxic golden alga</name>
    <dbReference type="NCBI Taxonomy" id="97485"/>
    <lineage>
        <taxon>Eukaryota</taxon>
        <taxon>Haptista</taxon>
        <taxon>Haptophyta</taxon>
        <taxon>Prymnesiophyceae</taxon>
        <taxon>Prymnesiales</taxon>
        <taxon>Prymnesiaceae</taxon>
        <taxon>Prymnesium</taxon>
    </lineage>
</organism>
<reference evidence="4 5" key="1">
    <citation type="journal article" date="2024" name="Science">
        <title>Giant polyketide synthase enzymes in the biosynthesis of giant marine polyether toxins.</title>
        <authorList>
            <person name="Fallon T.R."/>
            <person name="Shende V.V."/>
            <person name="Wierzbicki I.H."/>
            <person name="Pendleton A.L."/>
            <person name="Watervoot N.F."/>
            <person name="Auber R.P."/>
            <person name="Gonzalez D.J."/>
            <person name="Wisecaver J.H."/>
            <person name="Moore B.S."/>
        </authorList>
    </citation>
    <scope>NUCLEOTIDE SEQUENCE [LARGE SCALE GENOMIC DNA]</scope>
    <source>
        <strain evidence="4 5">12B1</strain>
    </source>
</reference>
<dbReference type="Gene3D" id="1.10.8.270">
    <property type="entry name" value="putative rabgap domain of human tbc1 domain family member 14 like domains"/>
    <property type="match status" value="1"/>
</dbReference>
<evidence type="ECO:0000313" key="4">
    <source>
        <dbReference type="EMBL" id="KAL1522441.1"/>
    </source>
</evidence>
<evidence type="ECO:0000256" key="1">
    <source>
        <dbReference type="ARBA" id="ARBA00022468"/>
    </source>
</evidence>
<dbReference type="Proteomes" id="UP001515480">
    <property type="component" value="Unassembled WGS sequence"/>
</dbReference>
<dbReference type="GO" id="GO:0005096">
    <property type="term" value="F:GTPase activator activity"/>
    <property type="evidence" value="ECO:0007669"/>
    <property type="project" value="UniProtKB-KW"/>
</dbReference>
<dbReference type="SUPFAM" id="SSF47923">
    <property type="entry name" value="Ypt/Rab-GAP domain of gyp1p"/>
    <property type="match status" value="2"/>
</dbReference>
<dbReference type="Pfam" id="PF00566">
    <property type="entry name" value="RabGAP-TBC"/>
    <property type="match status" value="1"/>
</dbReference>
<evidence type="ECO:0000313" key="5">
    <source>
        <dbReference type="Proteomes" id="UP001515480"/>
    </source>
</evidence>
<name>A0AB34JKG1_PRYPA</name>
<dbReference type="Gene3D" id="1.10.472.80">
    <property type="entry name" value="Ypt/Rab-GAP domain of gyp1p, domain 3"/>
    <property type="match status" value="1"/>
</dbReference>
<proteinExistence type="predicted"/>
<keyword evidence="5" id="KW-1185">Reference proteome</keyword>
<evidence type="ECO:0000256" key="2">
    <source>
        <dbReference type="SAM" id="MobiDB-lite"/>
    </source>
</evidence>
<evidence type="ECO:0000259" key="3">
    <source>
        <dbReference type="PROSITE" id="PS50086"/>
    </source>
</evidence>
<dbReference type="EMBL" id="JBGBPQ010000006">
    <property type="protein sequence ID" value="KAL1522441.1"/>
    <property type="molecule type" value="Genomic_DNA"/>
</dbReference>
<dbReference type="PROSITE" id="PS50086">
    <property type="entry name" value="TBC_RABGAP"/>
    <property type="match status" value="1"/>
</dbReference>
<feature type="region of interest" description="Disordered" evidence="2">
    <location>
        <begin position="157"/>
        <end position="190"/>
    </location>
</feature>
<dbReference type="InterPro" id="IPR035969">
    <property type="entry name" value="Rab-GAP_TBC_sf"/>
</dbReference>
<sequence>MGCGASRVLPADEAAAVLEPSRLEFLEDGSLADPRAARAAVQRSGGLAAPLRARLWPPLLSLLPWDAAAGARAASDEARRAVFVRLLDGEVDARHRKVIDGDVPRTDRERPEWRDERSLAPLRQLLMAHCVHSPWGYSQGMADLAAVVLVALGPSAVEHSPRGADSDASAARLRDVAGDAPSPPPRSSNSDAASLSVAFWAFEAILNDSAPNWCEENLRGVWLQARAVLAVLRVEDPTLAKQILAIESTPLGTLLSEEQPFAFLFQPILLRLKREMRDYEQACRLWEVTWAMGGLRFSIVLLVAYIQSQRAHVMKLRPVPLAMADLHRTFSSLVGTMEASPLLNAARRLWLRPRVHTALGKTELFARTSTSVGTVAA</sequence>
<keyword evidence="1" id="KW-0343">GTPase activation</keyword>
<dbReference type="PANTHER" id="PTHR22957:SF502">
    <property type="entry name" value="SMALL G PROTEIN SIGNALING MODULATOR 2-RELATED"/>
    <property type="match status" value="1"/>
</dbReference>
<dbReference type="PANTHER" id="PTHR22957">
    <property type="entry name" value="TBC1 DOMAIN FAMILY MEMBER GTPASE-ACTIVATING PROTEIN"/>
    <property type="match status" value="1"/>
</dbReference>
<accession>A0AB34JKG1</accession>
<comment type="caution">
    <text evidence="4">The sequence shown here is derived from an EMBL/GenBank/DDBJ whole genome shotgun (WGS) entry which is preliminary data.</text>
</comment>
<dbReference type="SMART" id="SM00164">
    <property type="entry name" value="TBC"/>
    <property type="match status" value="1"/>
</dbReference>
<protein>
    <recommendedName>
        <fullName evidence="3">Rab-GAP TBC domain-containing protein</fullName>
    </recommendedName>
</protein>
<dbReference type="AlphaFoldDB" id="A0AB34JKG1"/>
<gene>
    <name evidence="4" type="ORF">AB1Y20_017429</name>
</gene>